<reference evidence="2 3" key="1">
    <citation type="submission" date="2021-06" db="EMBL/GenBank/DDBJ databases">
        <authorList>
            <person name="Palmer J.M."/>
        </authorList>
    </citation>
    <scope>NUCLEOTIDE SEQUENCE [LARGE SCALE GENOMIC DNA]</scope>
    <source>
        <strain evidence="2 3">GA_2019</strain>
        <tissue evidence="2">Muscle</tissue>
    </source>
</reference>
<name>A0ABV0PT04_9TELE</name>
<evidence type="ECO:0008006" key="4">
    <source>
        <dbReference type="Google" id="ProtNLM"/>
    </source>
</evidence>
<gene>
    <name evidence="2" type="ORF">GOODEAATRI_030389</name>
</gene>
<proteinExistence type="predicted"/>
<evidence type="ECO:0000313" key="2">
    <source>
        <dbReference type="EMBL" id="MEQ2186610.1"/>
    </source>
</evidence>
<dbReference type="EMBL" id="JAHRIO010084751">
    <property type="protein sequence ID" value="MEQ2186610.1"/>
    <property type="molecule type" value="Genomic_DNA"/>
</dbReference>
<feature type="chain" id="PRO_5045926014" description="Secreted protein" evidence="1">
    <location>
        <begin position="24"/>
        <end position="99"/>
    </location>
</feature>
<sequence length="99" mass="11298">MFLVWNLGCHILWIVQESQVASCHTRTPADLTWSSLSFAGLNCPSSTKPQNLEFLVFSRHQQGSIVLREINLIILPPTFEFTSYLPPQRLLRFPPVTSQ</sequence>
<accession>A0ABV0PT04</accession>
<keyword evidence="3" id="KW-1185">Reference proteome</keyword>
<evidence type="ECO:0000256" key="1">
    <source>
        <dbReference type="SAM" id="SignalP"/>
    </source>
</evidence>
<feature type="signal peptide" evidence="1">
    <location>
        <begin position="1"/>
        <end position="23"/>
    </location>
</feature>
<evidence type="ECO:0000313" key="3">
    <source>
        <dbReference type="Proteomes" id="UP001476798"/>
    </source>
</evidence>
<comment type="caution">
    <text evidence="2">The sequence shown here is derived from an EMBL/GenBank/DDBJ whole genome shotgun (WGS) entry which is preliminary data.</text>
</comment>
<keyword evidence="1" id="KW-0732">Signal</keyword>
<protein>
    <recommendedName>
        <fullName evidence="4">Secreted protein</fullName>
    </recommendedName>
</protein>
<organism evidence="2 3">
    <name type="scientific">Goodea atripinnis</name>
    <dbReference type="NCBI Taxonomy" id="208336"/>
    <lineage>
        <taxon>Eukaryota</taxon>
        <taxon>Metazoa</taxon>
        <taxon>Chordata</taxon>
        <taxon>Craniata</taxon>
        <taxon>Vertebrata</taxon>
        <taxon>Euteleostomi</taxon>
        <taxon>Actinopterygii</taxon>
        <taxon>Neopterygii</taxon>
        <taxon>Teleostei</taxon>
        <taxon>Neoteleostei</taxon>
        <taxon>Acanthomorphata</taxon>
        <taxon>Ovalentaria</taxon>
        <taxon>Atherinomorphae</taxon>
        <taxon>Cyprinodontiformes</taxon>
        <taxon>Goodeidae</taxon>
        <taxon>Goodea</taxon>
    </lineage>
</organism>
<dbReference type="Proteomes" id="UP001476798">
    <property type="component" value="Unassembled WGS sequence"/>
</dbReference>